<reference evidence="2 3" key="1">
    <citation type="journal article" date="2019" name="Sci. Rep.">
        <title>Orb-weaving spider Araneus ventricosus genome elucidates the spidroin gene catalogue.</title>
        <authorList>
            <person name="Kono N."/>
            <person name="Nakamura H."/>
            <person name="Ohtoshi R."/>
            <person name="Moran D.A.P."/>
            <person name="Shinohara A."/>
            <person name="Yoshida Y."/>
            <person name="Fujiwara M."/>
            <person name="Mori M."/>
            <person name="Tomita M."/>
            <person name="Arakawa K."/>
        </authorList>
    </citation>
    <scope>NUCLEOTIDE SEQUENCE [LARGE SCALE GENOMIC DNA]</scope>
</reference>
<keyword evidence="1" id="KW-0472">Membrane</keyword>
<keyword evidence="1" id="KW-0812">Transmembrane</keyword>
<dbReference type="EMBL" id="BGPR01035320">
    <property type="protein sequence ID" value="GBO10090.1"/>
    <property type="molecule type" value="Genomic_DNA"/>
</dbReference>
<dbReference type="Proteomes" id="UP000499080">
    <property type="component" value="Unassembled WGS sequence"/>
</dbReference>
<evidence type="ECO:0000313" key="3">
    <source>
        <dbReference type="Proteomes" id="UP000499080"/>
    </source>
</evidence>
<keyword evidence="1" id="KW-1133">Transmembrane helix</keyword>
<sequence>MRTSVKRYKIGLIAEPEEPPAALENGAYRSPLVWCGSLERRVPARDAAEKTASVKVHIPLLFVVDVVGAAFAAVYSLTGWIADGLHPAFTGNPFIGKHTNVGGCLCCS</sequence>
<protein>
    <submittedName>
        <fullName evidence="2">Uncharacterized protein</fullName>
    </submittedName>
</protein>
<evidence type="ECO:0000313" key="2">
    <source>
        <dbReference type="EMBL" id="GBO10090.1"/>
    </source>
</evidence>
<evidence type="ECO:0000256" key="1">
    <source>
        <dbReference type="SAM" id="Phobius"/>
    </source>
</evidence>
<name>A0A4Y2UEW6_ARAVE</name>
<accession>A0A4Y2UEW6</accession>
<dbReference type="AlphaFoldDB" id="A0A4Y2UEW6"/>
<keyword evidence="3" id="KW-1185">Reference proteome</keyword>
<gene>
    <name evidence="2" type="ORF">AVEN_23081_1</name>
</gene>
<comment type="caution">
    <text evidence="2">The sequence shown here is derived from an EMBL/GenBank/DDBJ whole genome shotgun (WGS) entry which is preliminary data.</text>
</comment>
<organism evidence="2 3">
    <name type="scientific">Araneus ventricosus</name>
    <name type="common">Orbweaver spider</name>
    <name type="synonym">Epeira ventricosa</name>
    <dbReference type="NCBI Taxonomy" id="182803"/>
    <lineage>
        <taxon>Eukaryota</taxon>
        <taxon>Metazoa</taxon>
        <taxon>Ecdysozoa</taxon>
        <taxon>Arthropoda</taxon>
        <taxon>Chelicerata</taxon>
        <taxon>Arachnida</taxon>
        <taxon>Araneae</taxon>
        <taxon>Araneomorphae</taxon>
        <taxon>Entelegynae</taxon>
        <taxon>Araneoidea</taxon>
        <taxon>Araneidae</taxon>
        <taxon>Araneus</taxon>
    </lineage>
</organism>
<feature type="transmembrane region" description="Helical" evidence="1">
    <location>
        <begin position="60"/>
        <end position="82"/>
    </location>
</feature>
<proteinExistence type="predicted"/>